<feature type="compositionally biased region" description="Low complexity" evidence="4">
    <location>
        <begin position="382"/>
        <end position="398"/>
    </location>
</feature>
<feature type="non-terminal residue" evidence="6">
    <location>
        <position position="756"/>
    </location>
</feature>
<feature type="compositionally biased region" description="Polar residues" evidence="4">
    <location>
        <begin position="301"/>
        <end position="315"/>
    </location>
</feature>
<protein>
    <submittedName>
        <fullName evidence="6 7">Eukaryotic translation initiation factor 4 gamma, putative</fullName>
    </submittedName>
</protein>
<dbReference type="InterPro" id="IPR003890">
    <property type="entry name" value="MIF4G-like_typ-3"/>
</dbReference>
<keyword evidence="2 6" id="KW-0396">Initiation factor</keyword>
<dbReference type="EnsemblMetazoa" id="ISCW008595-RA">
    <property type="protein sequence ID" value="ISCW008595-PA"/>
    <property type="gene ID" value="ISCW008595"/>
</dbReference>
<evidence type="ECO:0000256" key="3">
    <source>
        <dbReference type="ARBA" id="ARBA00022917"/>
    </source>
</evidence>
<dbReference type="GO" id="GO:0003743">
    <property type="term" value="F:translation initiation factor activity"/>
    <property type="evidence" value="ECO:0000318"/>
    <property type="project" value="GO_Central"/>
</dbReference>
<dbReference type="VEuPathDB" id="VectorBase:ISCW008595"/>
<organism>
    <name type="scientific">Ixodes scapularis</name>
    <name type="common">Black-legged tick</name>
    <name type="synonym">Deer tick</name>
    <dbReference type="NCBI Taxonomy" id="6945"/>
    <lineage>
        <taxon>Eukaryota</taxon>
        <taxon>Metazoa</taxon>
        <taxon>Ecdysozoa</taxon>
        <taxon>Arthropoda</taxon>
        <taxon>Chelicerata</taxon>
        <taxon>Arachnida</taxon>
        <taxon>Acari</taxon>
        <taxon>Parasitiformes</taxon>
        <taxon>Ixodida</taxon>
        <taxon>Ixodoidea</taxon>
        <taxon>Ixodidae</taxon>
        <taxon>Ixodinae</taxon>
        <taxon>Ixodes</taxon>
    </lineage>
</organism>
<evidence type="ECO:0000313" key="8">
    <source>
        <dbReference type="Proteomes" id="UP000001555"/>
    </source>
</evidence>
<keyword evidence="9" id="KW-1267">Proteomics identification</keyword>
<comment type="similarity">
    <text evidence="1">Belongs to the eukaryotic initiation factor 4G family.</text>
</comment>
<accession>B7Q362</accession>
<evidence type="ECO:0000256" key="2">
    <source>
        <dbReference type="ARBA" id="ARBA00022540"/>
    </source>
</evidence>
<keyword evidence="3" id="KW-0648">Protein biosynthesis</keyword>
<dbReference type="PANTHER" id="PTHR23253:SF78">
    <property type="entry name" value="EUKARYOTIC TRANSLATION INITIATION FACTOR 4G1, ISOFORM B-RELATED"/>
    <property type="match status" value="1"/>
</dbReference>
<dbReference type="OrthoDB" id="6516403at2759"/>
<feature type="compositionally biased region" description="Pro residues" evidence="4">
    <location>
        <begin position="399"/>
        <end position="411"/>
    </location>
</feature>
<evidence type="ECO:0007829" key="9">
    <source>
        <dbReference type="PeptideAtlas" id="B7Q362"/>
    </source>
</evidence>
<dbReference type="Pfam" id="PF02847">
    <property type="entry name" value="MA3"/>
    <property type="match status" value="1"/>
</dbReference>
<feature type="non-terminal residue" evidence="6">
    <location>
        <position position="1"/>
    </location>
</feature>
<dbReference type="EMBL" id="ABJB011059407">
    <property type="status" value="NOT_ANNOTATED_CDS"/>
    <property type="molecule type" value="Genomic_DNA"/>
</dbReference>
<dbReference type="InterPro" id="IPR003891">
    <property type="entry name" value="Initiation_fac_eIF4g_MI"/>
</dbReference>
<evidence type="ECO:0000259" key="5">
    <source>
        <dbReference type="PROSITE" id="PS51366"/>
    </source>
</evidence>
<dbReference type="EMBL" id="ABJB010674238">
    <property type="status" value="NOT_ANNOTATED_CDS"/>
    <property type="molecule type" value="Genomic_DNA"/>
</dbReference>
<dbReference type="Gene3D" id="1.25.40.180">
    <property type="match status" value="3"/>
</dbReference>
<keyword evidence="8" id="KW-1185">Reference proteome</keyword>
<dbReference type="PaxDb" id="6945-B7Q362"/>
<feature type="compositionally biased region" description="Basic and acidic residues" evidence="4">
    <location>
        <begin position="239"/>
        <end position="265"/>
    </location>
</feature>
<dbReference type="EMBL" id="DS847973">
    <property type="protein sequence ID" value="EEC13284.1"/>
    <property type="molecule type" value="Genomic_DNA"/>
</dbReference>
<dbReference type="VEuPathDB" id="VectorBase:ISCP_002749"/>
<dbReference type="SMART" id="SM00543">
    <property type="entry name" value="MIF4G"/>
    <property type="match status" value="1"/>
</dbReference>
<evidence type="ECO:0000256" key="1">
    <source>
        <dbReference type="ARBA" id="ARBA00005775"/>
    </source>
</evidence>
<dbReference type="SMART" id="SM00544">
    <property type="entry name" value="MA3"/>
    <property type="match status" value="1"/>
</dbReference>
<dbReference type="Pfam" id="PF02854">
    <property type="entry name" value="MIF4G"/>
    <property type="match status" value="1"/>
</dbReference>
<dbReference type="GO" id="GO:0003729">
    <property type="term" value="F:mRNA binding"/>
    <property type="evidence" value="ECO:0000318"/>
    <property type="project" value="GO_Central"/>
</dbReference>
<feature type="domain" description="MI" evidence="5">
    <location>
        <begin position="460"/>
        <end position="583"/>
    </location>
</feature>
<dbReference type="STRING" id="6945.B7Q362"/>
<dbReference type="VEuPathDB" id="VectorBase:ISCI008595"/>
<feature type="compositionally biased region" description="Basic residues" evidence="4">
    <location>
        <begin position="416"/>
        <end position="429"/>
    </location>
</feature>
<dbReference type="InterPro" id="IPR016024">
    <property type="entry name" value="ARM-type_fold"/>
</dbReference>
<feature type="compositionally biased region" description="Low complexity" evidence="4">
    <location>
        <begin position="430"/>
        <end position="440"/>
    </location>
</feature>
<dbReference type="GO" id="GO:0006413">
    <property type="term" value="P:translational initiation"/>
    <property type="evidence" value="ECO:0000318"/>
    <property type="project" value="GO_Central"/>
</dbReference>
<feature type="compositionally biased region" description="Low complexity" evidence="4">
    <location>
        <begin position="349"/>
        <end position="373"/>
    </location>
</feature>
<dbReference type="PROSITE" id="PS51366">
    <property type="entry name" value="MI"/>
    <property type="match status" value="1"/>
</dbReference>
<gene>
    <name evidence="6" type="ORF">IscW_ISCW008595</name>
</gene>
<dbReference type="HOGENOM" id="CLU_001519_0_1_1"/>
<name>B7Q362_IXOSC</name>
<dbReference type="SUPFAM" id="SSF48371">
    <property type="entry name" value="ARM repeat"/>
    <property type="match status" value="3"/>
</dbReference>
<dbReference type="EMBL" id="ABJB010931675">
    <property type="status" value="NOT_ANNOTATED_CDS"/>
    <property type="molecule type" value="Genomic_DNA"/>
</dbReference>
<feature type="region of interest" description="Disordered" evidence="4">
    <location>
        <begin position="239"/>
        <end position="454"/>
    </location>
</feature>
<evidence type="ECO:0000313" key="7">
    <source>
        <dbReference type="EnsemblMetazoa" id="ISCW008595-PA"/>
    </source>
</evidence>
<feature type="region of interest" description="Disordered" evidence="4">
    <location>
        <begin position="97"/>
        <end position="117"/>
    </location>
</feature>
<reference evidence="7" key="2">
    <citation type="submission" date="2020-05" db="UniProtKB">
        <authorList>
            <consortium name="EnsemblMetazoa"/>
        </authorList>
    </citation>
    <scope>IDENTIFICATION</scope>
    <source>
        <strain evidence="7">wikel</strain>
    </source>
</reference>
<evidence type="ECO:0000256" key="4">
    <source>
        <dbReference type="SAM" id="MobiDB-lite"/>
    </source>
</evidence>
<dbReference type="Proteomes" id="UP000001555">
    <property type="component" value="Unassembled WGS sequence"/>
</dbReference>
<dbReference type="GO" id="GO:0016281">
    <property type="term" value="C:eukaryotic translation initiation factor 4F complex"/>
    <property type="evidence" value="ECO:0000318"/>
    <property type="project" value="GO_Central"/>
</dbReference>
<dbReference type="AlphaFoldDB" id="B7Q362"/>
<sequence length="756" mass="85618">PQKFQSLVEQVKNLQINSEERLNRVIDLVFEKALDEPNFSVPYANMCKQLAMFEVPMSSNESEKVNFRKLLLLKCQKEFEKDKGEDIRKAEQRKKIEEATTEEEKTKLREEMAEEEKRSKRRSLGNIRFIGELYNLNMLTAPIMYDCLRRLLNSNDEDSLECLCKLLITIGKELDATSTTKGSQLDDYFRTMDSIVKKREVSLRVVFMLQDVIDLRMRKWIPRRDENIPKTIDQIHEEAQREQVQEKLMRDVPLPKRDDRQDRRGGGKNRGGGGYDDGWNTVPSKKQHPDYNKSMDFNKVKQISTKMTEQDSIQLGPSARMSSWAKGSSGGGKMASQEPEGRSSGATNRWSLAADAAAPSSSSSSRAAPSRRWASARRPRSPGRGTRPWRPSRTWRQPTPAPPPDPRPPRPSSTHRPLRPRRRPRRKRPLLWLPLPVRGRPGPGNPVDLVLRGSPTMDEDTLRTRTEALVDQFLCNSDFQDAVQNVVELASPSNVDVVVSTSINHILDRSPEARSLVGQLLKELLKKKLLSLDLFTKGLHSVLEYGEDMELDIPKVWEYAAELMAPLFQDHWLTLQYLRDAAQPLRAQGRAGRLAACVLALLAKTLGEAAVAQLWRTAGLQWKDFLKPGEDVEAFAAANVSTLGIPRGPSQTSTCEVLSLVVWKPPGLPMIQWCLCACVQSNLGEAYARQPHFIRALITVIAENAITTLADGNAELKDELVKGYMDLLQKYLDHREELELQALYALQALVNRLQHP</sequence>
<evidence type="ECO:0000313" key="6">
    <source>
        <dbReference type="EMBL" id="EEC13284.1"/>
    </source>
</evidence>
<reference evidence="6 8" key="1">
    <citation type="submission" date="2008-03" db="EMBL/GenBank/DDBJ databases">
        <title>Annotation of Ixodes scapularis.</title>
        <authorList>
            <consortium name="Ixodes scapularis Genome Project Consortium"/>
            <person name="Caler E."/>
            <person name="Hannick L.I."/>
            <person name="Bidwell S."/>
            <person name="Joardar V."/>
            <person name="Thiagarajan M."/>
            <person name="Amedeo P."/>
            <person name="Galinsky K.J."/>
            <person name="Schobel S."/>
            <person name="Inman J."/>
            <person name="Hostetler J."/>
            <person name="Miller J."/>
            <person name="Hammond M."/>
            <person name="Megy K."/>
            <person name="Lawson D."/>
            <person name="Kodira C."/>
            <person name="Sutton G."/>
            <person name="Meyer J."/>
            <person name="Hill C.A."/>
            <person name="Birren B."/>
            <person name="Nene V."/>
            <person name="Collins F."/>
            <person name="Alarcon-Chaidez F."/>
            <person name="Wikel S."/>
            <person name="Strausberg R."/>
        </authorList>
    </citation>
    <scope>NUCLEOTIDE SEQUENCE [LARGE SCALE GENOMIC DNA]</scope>
    <source>
        <strain evidence="8">Wikel</strain>
        <strain evidence="6">Wikel colony</strain>
    </source>
</reference>
<proteinExistence type="evidence at protein level"/>
<dbReference type="PANTHER" id="PTHR23253">
    <property type="entry name" value="EUKARYOTIC TRANSLATION INITIATION FACTOR 4 GAMMA"/>
    <property type="match status" value="1"/>
</dbReference>
<feature type="compositionally biased region" description="Basic and acidic residues" evidence="4">
    <location>
        <begin position="287"/>
        <end position="299"/>
    </location>
</feature>